<proteinExistence type="predicted"/>
<name>A0ABR2E7G0_9ROSI</name>
<protein>
    <submittedName>
        <fullName evidence="2">Uncharacterized protein</fullName>
    </submittedName>
</protein>
<organism evidence="2 3">
    <name type="scientific">Hibiscus sabdariffa</name>
    <name type="common">roselle</name>
    <dbReference type="NCBI Taxonomy" id="183260"/>
    <lineage>
        <taxon>Eukaryota</taxon>
        <taxon>Viridiplantae</taxon>
        <taxon>Streptophyta</taxon>
        <taxon>Embryophyta</taxon>
        <taxon>Tracheophyta</taxon>
        <taxon>Spermatophyta</taxon>
        <taxon>Magnoliopsida</taxon>
        <taxon>eudicotyledons</taxon>
        <taxon>Gunneridae</taxon>
        <taxon>Pentapetalae</taxon>
        <taxon>rosids</taxon>
        <taxon>malvids</taxon>
        <taxon>Malvales</taxon>
        <taxon>Malvaceae</taxon>
        <taxon>Malvoideae</taxon>
        <taxon>Hibiscus</taxon>
    </lineage>
</organism>
<dbReference type="Proteomes" id="UP001472677">
    <property type="component" value="Unassembled WGS sequence"/>
</dbReference>
<gene>
    <name evidence="2" type="ORF">V6N12_030936</name>
</gene>
<evidence type="ECO:0000313" key="2">
    <source>
        <dbReference type="EMBL" id="KAK8553957.1"/>
    </source>
</evidence>
<comment type="caution">
    <text evidence="2">The sequence shown here is derived from an EMBL/GenBank/DDBJ whole genome shotgun (WGS) entry which is preliminary data.</text>
</comment>
<accession>A0ABR2E7G0</accession>
<keyword evidence="3" id="KW-1185">Reference proteome</keyword>
<reference evidence="2 3" key="1">
    <citation type="journal article" date="2024" name="G3 (Bethesda)">
        <title>Genome assembly of Hibiscus sabdariffa L. provides insights into metabolisms of medicinal natural products.</title>
        <authorList>
            <person name="Kim T."/>
        </authorList>
    </citation>
    <scope>NUCLEOTIDE SEQUENCE [LARGE SCALE GENOMIC DNA]</scope>
    <source>
        <strain evidence="2">TK-2024</strain>
        <tissue evidence="2">Old leaves</tissue>
    </source>
</reference>
<feature type="region of interest" description="Disordered" evidence="1">
    <location>
        <begin position="72"/>
        <end position="108"/>
    </location>
</feature>
<evidence type="ECO:0000313" key="3">
    <source>
        <dbReference type="Proteomes" id="UP001472677"/>
    </source>
</evidence>
<feature type="compositionally biased region" description="Basic and acidic residues" evidence="1">
    <location>
        <begin position="87"/>
        <end position="100"/>
    </location>
</feature>
<evidence type="ECO:0000256" key="1">
    <source>
        <dbReference type="SAM" id="MobiDB-lite"/>
    </source>
</evidence>
<sequence>MENNARKSEPPVEERIDPWMHVASQKRRLGVVDASSAEVDSLEPAAEKDNGFGGPMCEGRVPATTIMSRGVQHSFGNPNWNKGSRGMGKDDVERHMLRDVGEDENDLI</sequence>
<dbReference type="EMBL" id="JBBPBM010000019">
    <property type="protein sequence ID" value="KAK8553957.1"/>
    <property type="molecule type" value="Genomic_DNA"/>
</dbReference>